<evidence type="ECO:0000313" key="1">
    <source>
        <dbReference type="EMBL" id="CAH3159168.1"/>
    </source>
</evidence>
<dbReference type="Proteomes" id="UP001159405">
    <property type="component" value="Unassembled WGS sequence"/>
</dbReference>
<gene>
    <name evidence="1" type="ORF">PLOB_00003503</name>
</gene>
<sequence length="124" mass="13757">MKEVTLVPRQLKTDPSRYGLLKKLVKAEKVGTICILHDILPVLSDLIKVFQHGTINFGHIHPSIPACKDKLLALATKKVPIKRLQSDLAEGGSLAFTDIKKYVDALIKNISKRFRDAAQVLTAM</sequence>
<protein>
    <submittedName>
        <fullName evidence="1">Uncharacterized protein</fullName>
    </submittedName>
</protein>
<name>A0ABN8QCP1_9CNID</name>
<reference evidence="1 2" key="1">
    <citation type="submission" date="2022-05" db="EMBL/GenBank/DDBJ databases">
        <authorList>
            <consortium name="Genoscope - CEA"/>
            <person name="William W."/>
        </authorList>
    </citation>
    <scope>NUCLEOTIDE SEQUENCE [LARGE SCALE GENOMIC DNA]</scope>
</reference>
<accession>A0ABN8QCP1</accession>
<organism evidence="1 2">
    <name type="scientific">Porites lobata</name>
    <dbReference type="NCBI Taxonomy" id="104759"/>
    <lineage>
        <taxon>Eukaryota</taxon>
        <taxon>Metazoa</taxon>
        <taxon>Cnidaria</taxon>
        <taxon>Anthozoa</taxon>
        <taxon>Hexacorallia</taxon>
        <taxon>Scleractinia</taxon>
        <taxon>Fungiina</taxon>
        <taxon>Poritidae</taxon>
        <taxon>Porites</taxon>
    </lineage>
</organism>
<comment type="caution">
    <text evidence="1">The sequence shown here is derived from an EMBL/GenBank/DDBJ whole genome shotgun (WGS) entry which is preliminary data.</text>
</comment>
<dbReference type="EMBL" id="CALNXK010000113">
    <property type="protein sequence ID" value="CAH3159168.1"/>
    <property type="molecule type" value="Genomic_DNA"/>
</dbReference>
<evidence type="ECO:0000313" key="2">
    <source>
        <dbReference type="Proteomes" id="UP001159405"/>
    </source>
</evidence>
<keyword evidence="2" id="KW-1185">Reference proteome</keyword>
<proteinExistence type="predicted"/>